<dbReference type="InterPro" id="IPR036396">
    <property type="entry name" value="Cyt_P450_sf"/>
</dbReference>
<gene>
    <name evidence="11" type="ORF">AFUB_075810</name>
</gene>
<dbReference type="PANTHER" id="PTHR24305:SF162">
    <property type="entry name" value="P450, PUTATIVE (EUROFUNG)-RELATED"/>
    <property type="match status" value="1"/>
</dbReference>
<evidence type="ECO:0000256" key="1">
    <source>
        <dbReference type="ARBA" id="ARBA00001971"/>
    </source>
</evidence>
<evidence type="ECO:0000313" key="11">
    <source>
        <dbReference type="EMBL" id="EDP49551.1"/>
    </source>
</evidence>
<accession>B0Y820</accession>
<dbReference type="HOGENOM" id="CLU_001570_14_11_1"/>
<dbReference type="GO" id="GO:0016705">
    <property type="term" value="F:oxidoreductase activity, acting on paired donors, with incorporation or reduction of molecular oxygen"/>
    <property type="evidence" value="ECO:0007669"/>
    <property type="project" value="InterPro"/>
</dbReference>
<name>B0Y820_ASPFC</name>
<dbReference type="PANTHER" id="PTHR24305">
    <property type="entry name" value="CYTOCHROME P450"/>
    <property type="match status" value="1"/>
</dbReference>
<dbReference type="InterPro" id="IPR017972">
    <property type="entry name" value="Cyt_P450_CS"/>
</dbReference>
<evidence type="ECO:0000256" key="8">
    <source>
        <dbReference type="ARBA" id="ARBA00023033"/>
    </source>
</evidence>
<dbReference type="PROSITE" id="PS00086">
    <property type="entry name" value="CYTOCHROME_P450"/>
    <property type="match status" value="1"/>
</dbReference>
<dbReference type="Gene3D" id="1.10.630.10">
    <property type="entry name" value="Cytochrome P450"/>
    <property type="match status" value="1"/>
</dbReference>
<proteinExistence type="inferred from homology"/>
<comment type="cofactor">
    <cofactor evidence="1 9">
        <name>heme</name>
        <dbReference type="ChEBI" id="CHEBI:30413"/>
    </cofactor>
</comment>
<dbReference type="Proteomes" id="UP000001699">
    <property type="component" value="Unassembled WGS sequence"/>
</dbReference>
<dbReference type="GO" id="GO:0020037">
    <property type="term" value="F:heme binding"/>
    <property type="evidence" value="ECO:0007669"/>
    <property type="project" value="InterPro"/>
</dbReference>
<comment type="pathway">
    <text evidence="2">Secondary metabolite biosynthesis.</text>
</comment>
<dbReference type="SUPFAM" id="SSF48264">
    <property type="entry name" value="Cytochrome P450"/>
    <property type="match status" value="1"/>
</dbReference>
<dbReference type="AlphaFoldDB" id="B0Y820"/>
<protein>
    <submittedName>
        <fullName evidence="11">Cytochrome P450 monooxygenase, putative</fullName>
    </submittedName>
</protein>
<dbReference type="GO" id="GO:0005506">
    <property type="term" value="F:iron ion binding"/>
    <property type="evidence" value="ECO:0007669"/>
    <property type="project" value="InterPro"/>
</dbReference>
<keyword evidence="7 9" id="KW-0408">Iron</keyword>
<dbReference type="GO" id="GO:0044283">
    <property type="term" value="P:small molecule biosynthetic process"/>
    <property type="evidence" value="ECO:0007669"/>
    <property type="project" value="UniProtKB-ARBA"/>
</dbReference>
<reference evidence="11 12" key="1">
    <citation type="journal article" date="2008" name="PLoS Genet.">
        <title>Genomic islands in the pathogenic filamentous fungus Aspergillus fumigatus.</title>
        <authorList>
            <person name="Fedorova N.D."/>
            <person name="Khaldi N."/>
            <person name="Joardar V.S."/>
            <person name="Maiti R."/>
            <person name="Amedeo P."/>
            <person name="Anderson M.J."/>
            <person name="Crabtree J."/>
            <person name="Silva J.C."/>
            <person name="Badger J.H."/>
            <person name="Albarraq A."/>
            <person name="Angiuoli S."/>
            <person name="Bussey H."/>
            <person name="Bowyer P."/>
            <person name="Cotty P.J."/>
            <person name="Dyer P.S."/>
            <person name="Egan A."/>
            <person name="Galens K."/>
            <person name="Fraser-Liggett C.M."/>
            <person name="Haas B.J."/>
            <person name="Inman J.M."/>
            <person name="Kent R."/>
            <person name="Lemieux S."/>
            <person name="Malavazi I."/>
            <person name="Orvis J."/>
            <person name="Roemer T."/>
            <person name="Ronning C.M."/>
            <person name="Sundaram J.P."/>
            <person name="Sutton G."/>
            <person name="Turner G."/>
            <person name="Venter J.C."/>
            <person name="White O.R."/>
            <person name="Whitty B.R."/>
            <person name="Youngman P."/>
            <person name="Wolfe K.H."/>
            <person name="Goldman G.H."/>
            <person name="Wortman J.R."/>
            <person name="Jiang B."/>
            <person name="Denning D.W."/>
            <person name="Nierman W.C."/>
        </authorList>
    </citation>
    <scope>NUCLEOTIDE SEQUENCE [LARGE SCALE GENOMIC DNA]</scope>
    <source>
        <strain evidence="12">CBS 144.89 / FGSC A1163 / CEA10</strain>
    </source>
</reference>
<dbReference type="PRINTS" id="PR00463">
    <property type="entry name" value="EP450I"/>
</dbReference>
<keyword evidence="4 9" id="KW-0349">Heme</keyword>
<dbReference type="PRINTS" id="PR00385">
    <property type="entry name" value="P450"/>
</dbReference>
<evidence type="ECO:0000256" key="10">
    <source>
        <dbReference type="RuleBase" id="RU000461"/>
    </source>
</evidence>
<keyword evidence="6 10" id="KW-0560">Oxidoreductase</keyword>
<dbReference type="OrthoDB" id="1470350at2759"/>
<dbReference type="CDD" id="cd11058">
    <property type="entry name" value="CYP60B-like"/>
    <property type="match status" value="1"/>
</dbReference>
<evidence type="ECO:0000313" key="12">
    <source>
        <dbReference type="Proteomes" id="UP000001699"/>
    </source>
</evidence>
<evidence type="ECO:0000256" key="4">
    <source>
        <dbReference type="ARBA" id="ARBA00022617"/>
    </source>
</evidence>
<dbReference type="GO" id="GO:0004497">
    <property type="term" value="F:monooxygenase activity"/>
    <property type="evidence" value="ECO:0007669"/>
    <property type="project" value="UniProtKB-KW"/>
</dbReference>
<keyword evidence="5 9" id="KW-0479">Metal-binding</keyword>
<evidence type="ECO:0000256" key="6">
    <source>
        <dbReference type="ARBA" id="ARBA00023002"/>
    </source>
</evidence>
<dbReference type="InterPro" id="IPR001128">
    <property type="entry name" value="Cyt_P450"/>
</dbReference>
<dbReference type="FunFam" id="1.10.630.10:FF:000245">
    <property type="entry name" value="Cytochrome P450 monooxygenase, putative"/>
    <property type="match status" value="1"/>
</dbReference>
<evidence type="ECO:0000256" key="9">
    <source>
        <dbReference type="PIRSR" id="PIRSR602401-1"/>
    </source>
</evidence>
<dbReference type="InterPro" id="IPR050121">
    <property type="entry name" value="Cytochrome_P450_monoxygenase"/>
</dbReference>
<dbReference type="VEuPathDB" id="FungiDB:AFUB_075810"/>
<evidence type="ECO:0000256" key="3">
    <source>
        <dbReference type="ARBA" id="ARBA00010617"/>
    </source>
</evidence>
<dbReference type="EMBL" id="DS499599">
    <property type="protein sequence ID" value="EDP49551.1"/>
    <property type="molecule type" value="Genomic_DNA"/>
</dbReference>
<keyword evidence="12" id="KW-1185">Reference proteome</keyword>
<dbReference type="PhylomeDB" id="B0Y820"/>
<dbReference type="InterPro" id="IPR002401">
    <property type="entry name" value="Cyt_P450_E_grp-I"/>
</dbReference>
<feature type="binding site" description="axial binding residue" evidence="9">
    <location>
        <position position="434"/>
    </location>
    <ligand>
        <name>heme</name>
        <dbReference type="ChEBI" id="CHEBI:30413"/>
    </ligand>
    <ligandPart>
        <name>Fe</name>
        <dbReference type="ChEBI" id="CHEBI:18248"/>
    </ligandPart>
</feature>
<sequence length="491" mass="55806">MVRYSPFSRATVALLTCQRDTGPIVRVGPNQLSFATVEAQKMIYNAKPTHTGSDELFGREGTLQDVLLSMILGAANIGSLSNRAEHKKMRKRLQPGFTSKALFEQESLLRLHMDRLLERLAQDTGVIDLTEYFSTFLWDLIGDLSFGEPLTRCGRWLRYTKGVFPSWKLSIMPFRKLKESLGWLCSWCPQRLCARSCPLPHSGSMTILLLFLTHIIPAVILTPEVQHGWKMCSSFCDIKAPLTGGIFSSCIDRQDGRSDFITHITGDKSRNPTELELSYEELHSNATVILIAGYKTTETSLSALFYRLLSTPGVLKKLQSELFRNFPSIDEITGKKLLSLPYLNGCVNESLRLTPPVAGKFASRRSPGAIIEGFYVPKGTEVFTETYTMQRSPQYWHAPDEYRPERWVERGEGSPYAQDVHEAFKPFSSGPRACLGREMALQTLRLTTALLVYRFHMKIVDEKRFVWEQDTDSRMIYSQYQIKAILQDRLT</sequence>
<dbReference type="Pfam" id="PF00067">
    <property type="entry name" value="p450"/>
    <property type="match status" value="1"/>
</dbReference>
<evidence type="ECO:0000256" key="5">
    <source>
        <dbReference type="ARBA" id="ARBA00022723"/>
    </source>
</evidence>
<organism evidence="11 12">
    <name type="scientific">Aspergillus fumigatus (strain CBS 144.89 / FGSC A1163 / CEA10)</name>
    <name type="common">Neosartorya fumigata</name>
    <dbReference type="NCBI Taxonomy" id="451804"/>
    <lineage>
        <taxon>Eukaryota</taxon>
        <taxon>Fungi</taxon>
        <taxon>Dikarya</taxon>
        <taxon>Ascomycota</taxon>
        <taxon>Pezizomycotina</taxon>
        <taxon>Eurotiomycetes</taxon>
        <taxon>Eurotiomycetidae</taxon>
        <taxon>Eurotiales</taxon>
        <taxon>Aspergillaceae</taxon>
        <taxon>Aspergillus</taxon>
        <taxon>Aspergillus subgen. Fumigati</taxon>
    </lineage>
</organism>
<evidence type="ECO:0000256" key="2">
    <source>
        <dbReference type="ARBA" id="ARBA00005179"/>
    </source>
</evidence>
<evidence type="ECO:0000256" key="7">
    <source>
        <dbReference type="ARBA" id="ARBA00023004"/>
    </source>
</evidence>
<comment type="similarity">
    <text evidence="3 10">Belongs to the cytochrome P450 family.</text>
</comment>
<keyword evidence="8 10" id="KW-0503">Monooxygenase</keyword>